<feature type="signal peptide" evidence="2">
    <location>
        <begin position="1"/>
        <end position="29"/>
    </location>
</feature>
<keyword evidence="2" id="KW-0732">Signal</keyword>
<dbReference type="Proteomes" id="UP000005408">
    <property type="component" value="Unassembled WGS sequence"/>
</dbReference>
<sequence>MMDEASLRCAVFRTFSLLIILLISSVTLTKKESPDVYKGKRSPLEMYKKLFQEHRAIQLEAVKSIQNYGEYKQRHQLVKMTLEKLFKVISEAKVNLTLWGYIPGDPFPENTTIRDGLSKVFENTAMFGDLVLRLPDIVHSTYDKNKDWQLLLGWCYWFCKESGVFDETNGRLLHLMAQEVKLIEREENYTNPFTLESQLKQQKQRHGEKKEIKTKKKKKERKKGPQITRVEL</sequence>
<accession>A0A8W8LH13</accession>
<evidence type="ECO:0000313" key="3">
    <source>
        <dbReference type="EnsemblMetazoa" id="G27484.3:cds"/>
    </source>
</evidence>
<evidence type="ECO:0008006" key="5">
    <source>
        <dbReference type="Google" id="ProtNLM"/>
    </source>
</evidence>
<dbReference type="OMA" id="GIGFCNQ"/>
<dbReference type="PANTHER" id="PTHR14735:SF1">
    <property type="entry name" value="COILED-COIL DOMAIN-CONTAINING PROTEIN 134"/>
    <property type="match status" value="1"/>
</dbReference>
<proteinExistence type="predicted"/>
<evidence type="ECO:0000256" key="2">
    <source>
        <dbReference type="SAM" id="SignalP"/>
    </source>
</evidence>
<feature type="compositionally biased region" description="Basic residues" evidence="1">
    <location>
        <begin position="202"/>
        <end position="224"/>
    </location>
</feature>
<dbReference type="OrthoDB" id="5854099at2759"/>
<name>A0A8W8LH13_MAGGI</name>
<dbReference type="Pfam" id="PF15002">
    <property type="entry name" value="ERK-JNK_inhib"/>
    <property type="match status" value="1"/>
</dbReference>
<feature type="region of interest" description="Disordered" evidence="1">
    <location>
        <begin position="195"/>
        <end position="232"/>
    </location>
</feature>
<reference evidence="3" key="1">
    <citation type="submission" date="2022-08" db="UniProtKB">
        <authorList>
            <consortium name="EnsemblMetazoa"/>
        </authorList>
    </citation>
    <scope>IDENTIFICATION</scope>
    <source>
        <strain evidence="3">05x7-T-G4-1.051#20</strain>
    </source>
</reference>
<dbReference type="AlphaFoldDB" id="A0A8W8LH13"/>
<evidence type="ECO:0000256" key="1">
    <source>
        <dbReference type="SAM" id="MobiDB-lite"/>
    </source>
</evidence>
<feature type="chain" id="PRO_5036473871" description="Coiled-coil domain-containing protein 134" evidence="2">
    <location>
        <begin position="30"/>
        <end position="232"/>
    </location>
</feature>
<dbReference type="PANTHER" id="PTHR14735">
    <property type="entry name" value="COILED-COIL DOMAIN-CONTAINING PROTEIN 134"/>
    <property type="match status" value="1"/>
</dbReference>
<keyword evidence="4" id="KW-1185">Reference proteome</keyword>
<dbReference type="EnsemblMetazoa" id="G27484.3">
    <property type="protein sequence ID" value="G27484.3:cds"/>
    <property type="gene ID" value="G27484"/>
</dbReference>
<protein>
    <recommendedName>
        <fullName evidence="5">Coiled-coil domain-containing protein 134</fullName>
    </recommendedName>
</protein>
<dbReference type="InterPro" id="IPR026321">
    <property type="entry name" value="CC134"/>
</dbReference>
<evidence type="ECO:0000313" key="4">
    <source>
        <dbReference type="Proteomes" id="UP000005408"/>
    </source>
</evidence>
<organism evidence="3 4">
    <name type="scientific">Magallana gigas</name>
    <name type="common">Pacific oyster</name>
    <name type="synonym">Crassostrea gigas</name>
    <dbReference type="NCBI Taxonomy" id="29159"/>
    <lineage>
        <taxon>Eukaryota</taxon>
        <taxon>Metazoa</taxon>
        <taxon>Spiralia</taxon>
        <taxon>Lophotrochozoa</taxon>
        <taxon>Mollusca</taxon>
        <taxon>Bivalvia</taxon>
        <taxon>Autobranchia</taxon>
        <taxon>Pteriomorphia</taxon>
        <taxon>Ostreida</taxon>
        <taxon>Ostreoidea</taxon>
        <taxon>Ostreidae</taxon>
        <taxon>Magallana</taxon>
    </lineage>
</organism>